<evidence type="ECO:0008006" key="4">
    <source>
        <dbReference type="Google" id="ProtNLM"/>
    </source>
</evidence>
<dbReference type="EMBL" id="WQLB01000015">
    <property type="protein sequence ID" value="MVN87554.1"/>
    <property type="molecule type" value="Genomic_DNA"/>
</dbReference>
<sequence length="174" mass="18364">MIRFPLGVLLVASMWAAVAGAQTSTNARPLTSAERAAATQLSKQYNAPPQKLAVQAPQLYASLSRVQGEVLVITYQMPQALADALVKAARGGARVTVLTDQRGAPLLLPLKKAGIALYKTASPVDQGVVVYGSTVLTGTLVNKVERQSAAYTSATTAETFRATWPTLLKISVKL</sequence>
<comment type="caution">
    <text evidence="2">The sequence shown here is derived from an EMBL/GenBank/DDBJ whole genome shotgun (WGS) entry which is preliminary data.</text>
</comment>
<feature type="chain" id="PRO_5028965866" description="Phospholipase D-like domain-containing protein" evidence="1">
    <location>
        <begin position="22"/>
        <end position="174"/>
    </location>
</feature>
<organism evidence="2 3">
    <name type="scientific">Deinococcus arboris</name>
    <dbReference type="NCBI Taxonomy" id="2682977"/>
    <lineage>
        <taxon>Bacteria</taxon>
        <taxon>Thermotogati</taxon>
        <taxon>Deinococcota</taxon>
        <taxon>Deinococci</taxon>
        <taxon>Deinococcales</taxon>
        <taxon>Deinococcaceae</taxon>
        <taxon>Deinococcus</taxon>
    </lineage>
</organism>
<keyword evidence="3" id="KW-1185">Reference proteome</keyword>
<dbReference type="Proteomes" id="UP000483286">
    <property type="component" value="Unassembled WGS sequence"/>
</dbReference>
<accession>A0A7C9HS62</accession>
<feature type="signal peptide" evidence="1">
    <location>
        <begin position="1"/>
        <end position="21"/>
    </location>
</feature>
<keyword evidence="1" id="KW-0732">Signal</keyword>
<evidence type="ECO:0000256" key="1">
    <source>
        <dbReference type="SAM" id="SignalP"/>
    </source>
</evidence>
<evidence type="ECO:0000313" key="3">
    <source>
        <dbReference type="Proteomes" id="UP000483286"/>
    </source>
</evidence>
<name>A0A7C9HS62_9DEIO</name>
<reference evidence="2 3" key="1">
    <citation type="submission" date="2019-12" db="EMBL/GenBank/DDBJ databases">
        <title>Deinococcus sp. HMF7620 Genome sequencing and assembly.</title>
        <authorList>
            <person name="Kang H."/>
            <person name="Kim H."/>
            <person name="Joh K."/>
        </authorList>
    </citation>
    <scope>NUCLEOTIDE SEQUENCE [LARGE SCALE GENOMIC DNA]</scope>
    <source>
        <strain evidence="2 3">HMF7620</strain>
    </source>
</reference>
<dbReference type="SUPFAM" id="SSF56024">
    <property type="entry name" value="Phospholipase D/nuclease"/>
    <property type="match status" value="1"/>
</dbReference>
<proteinExistence type="predicted"/>
<dbReference type="AlphaFoldDB" id="A0A7C9HS62"/>
<protein>
    <recommendedName>
        <fullName evidence="4">Phospholipase D-like domain-containing protein</fullName>
    </recommendedName>
</protein>
<dbReference type="RefSeq" id="WP_157459609.1">
    <property type="nucleotide sequence ID" value="NZ_WQLB01000015.1"/>
</dbReference>
<gene>
    <name evidence="2" type="ORF">GO986_12335</name>
</gene>
<evidence type="ECO:0000313" key="2">
    <source>
        <dbReference type="EMBL" id="MVN87554.1"/>
    </source>
</evidence>